<name>A8GZT2_SHEPA</name>
<reference evidence="1 2" key="1">
    <citation type="submission" date="2007-10" db="EMBL/GenBank/DDBJ databases">
        <title>Complete sequence of Shewanella pealeana ATCC 700345.</title>
        <authorList>
            <consortium name="US DOE Joint Genome Institute"/>
            <person name="Copeland A."/>
            <person name="Lucas S."/>
            <person name="Lapidus A."/>
            <person name="Barry K."/>
            <person name="Glavina del Rio T."/>
            <person name="Dalin E."/>
            <person name="Tice H."/>
            <person name="Pitluck S."/>
            <person name="Chertkov O."/>
            <person name="Brettin T."/>
            <person name="Bruce D."/>
            <person name="Detter J.C."/>
            <person name="Han C."/>
            <person name="Schmutz J."/>
            <person name="Larimer F."/>
            <person name="Land M."/>
            <person name="Hauser L."/>
            <person name="Kyrpides N."/>
            <person name="Kim E."/>
            <person name="Zhao J.-S.Z."/>
            <person name="Manno D."/>
            <person name="Hawari J."/>
            <person name="Richardson P."/>
        </authorList>
    </citation>
    <scope>NUCLEOTIDE SEQUENCE [LARGE SCALE GENOMIC DNA]</scope>
    <source>
        <strain evidence="2">ATCC 700345 / ANG-SQ1</strain>
    </source>
</reference>
<keyword evidence="2" id="KW-1185">Reference proteome</keyword>
<evidence type="ECO:0000313" key="2">
    <source>
        <dbReference type="Proteomes" id="UP000002608"/>
    </source>
</evidence>
<evidence type="ECO:0000313" key="1">
    <source>
        <dbReference type="EMBL" id="ABV85819.1"/>
    </source>
</evidence>
<dbReference type="eggNOG" id="ENOG50314G9">
    <property type="taxonomic scope" value="Bacteria"/>
</dbReference>
<dbReference type="EMBL" id="CP000851">
    <property type="protein sequence ID" value="ABV85819.1"/>
    <property type="molecule type" value="Genomic_DNA"/>
</dbReference>
<dbReference type="KEGG" id="spl:Spea_0491"/>
<organism evidence="1 2">
    <name type="scientific">Shewanella pealeana (strain ATCC 700345 / ANG-SQ1)</name>
    <dbReference type="NCBI Taxonomy" id="398579"/>
    <lineage>
        <taxon>Bacteria</taxon>
        <taxon>Pseudomonadati</taxon>
        <taxon>Pseudomonadota</taxon>
        <taxon>Gammaproteobacteria</taxon>
        <taxon>Alteromonadales</taxon>
        <taxon>Shewanellaceae</taxon>
        <taxon>Shewanella</taxon>
    </lineage>
</organism>
<dbReference type="HOGENOM" id="CLU_2571952_0_0_6"/>
<protein>
    <submittedName>
        <fullName evidence="1">Uncharacterized protein</fullName>
    </submittedName>
</protein>
<accession>A8GZT2</accession>
<proteinExistence type="predicted"/>
<sequence>METATFLRKPALEPLSPYLREKFEFFRVESADKATFDRFKQLAGSMTKQVMKELGYELEKNSVTVLRGGVFKTASRYVPIK</sequence>
<gene>
    <name evidence="1" type="ordered locus">Spea_0491</name>
</gene>
<dbReference type="AlphaFoldDB" id="A8GZT2"/>
<dbReference type="Proteomes" id="UP000002608">
    <property type="component" value="Chromosome"/>
</dbReference>